<dbReference type="Gramene" id="OE9A075738T1">
    <property type="protein sequence ID" value="OE9A075738C1"/>
    <property type="gene ID" value="OE9A075738"/>
</dbReference>
<dbReference type="AlphaFoldDB" id="A0A8S0V9E7"/>
<comment type="caution">
    <text evidence="1">The sequence shown here is derived from an EMBL/GenBank/DDBJ whole genome shotgun (WGS) entry which is preliminary data.</text>
</comment>
<feature type="non-terminal residue" evidence="1">
    <location>
        <position position="217"/>
    </location>
</feature>
<gene>
    <name evidence="1" type="ORF">OLEA9_A075738</name>
</gene>
<protein>
    <submittedName>
        <fullName evidence="1">Uncharacterized protein</fullName>
    </submittedName>
</protein>
<reference evidence="1 2" key="1">
    <citation type="submission" date="2019-12" db="EMBL/GenBank/DDBJ databases">
        <authorList>
            <person name="Alioto T."/>
            <person name="Alioto T."/>
            <person name="Gomez Garrido J."/>
        </authorList>
    </citation>
    <scope>NUCLEOTIDE SEQUENCE [LARGE SCALE GENOMIC DNA]</scope>
</reference>
<name>A0A8S0V9E7_OLEEU</name>
<evidence type="ECO:0000313" key="1">
    <source>
        <dbReference type="EMBL" id="CAA3027974.1"/>
    </source>
</evidence>
<dbReference type="EMBL" id="CACTIH010009230">
    <property type="protein sequence ID" value="CAA3027974.1"/>
    <property type="molecule type" value="Genomic_DNA"/>
</dbReference>
<organism evidence="1 2">
    <name type="scientific">Olea europaea subsp. europaea</name>
    <dbReference type="NCBI Taxonomy" id="158383"/>
    <lineage>
        <taxon>Eukaryota</taxon>
        <taxon>Viridiplantae</taxon>
        <taxon>Streptophyta</taxon>
        <taxon>Embryophyta</taxon>
        <taxon>Tracheophyta</taxon>
        <taxon>Spermatophyta</taxon>
        <taxon>Magnoliopsida</taxon>
        <taxon>eudicotyledons</taxon>
        <taxon>Gunneridae</taxon>
        <taxon>Pentapetalae</taxon>
        <taxon>asterids</taxon>
        <taxon>lamiids</taxon>
        <taxon>Lamiales</taxon>
        <taxon>Oleaceae</taxon>
        <taxon>Oleeae</taxon>
        <taxon>Olea</taxon>
    </lineage>
</organism>
<sequence>DAKEKSNVIASTLLIANTPAYVLFDSGDTHSFASTTFMAKSSITCDKSEGTLEVSILSGNPLNTDRIAKSKQGEEPFSFLGMKKKPLIRLVSILQAEKMLRKETCQGYLVSISGGKQETTRVEDVPVEMAPPTHTNLMRDLLRAVQELSRQNQAPPQQNASHFASAAVSMVEQFRILLLSDVPAYVFFDSGATNSFISTSFVAWSNLACVKTNYELE</sequence>
<accession>A0A8S0V9E7</accession>
<feature type="non-terminal residue" evidence="1">
    <location>
        <position position="1"/>
    </location>
</feature>
<keyword evidence="2" id="KW-1185">Reference proteome</keyword>
<proteinExistence type="predicted"/>
<dbReference type="OrthoDB" id="1751882at2759"/>
<evidence type="ECO:0000313" key="2">
    <source>
        <dbReference type="Proteomes" id="UP000594638"/>
    </source>
</evidence>
<dbReference type="Proteomes" id="UP000594638">
    <property type="component" value="Unassembled WGS sequence"/>
</dbReference>
<dbReference type="Pfam" id="PF08284">
    <property type="entry name" value="RVP_2"/>
    <property type="match status" value="2"/>
</dbReference>